<dbReference type="InterPro" id="IPR015943">
    <property type="entry name" value="WD40/YVTN_repeat-like_dom_sf"/>
</dbReference>
<reference evidence="2 3" key="1">
    <citation type="submission" date="2017-08" db="EMBL/GenBank/DDBJ databases">
        <title>Acidophilic green algal genome provides insights into adaptation to an acidic environment.</title>
        <authorList>
            <person name="Hirooka S."/>
            <person name="Hirose Y."/>
            <person name="Kanesaki Y."/>
            <person name="Higuchi S."/>
            <person name="Fujiwara T."/>
            <person name="Onuma R."/>
            <person name="Era A."/>
            <person name="Ohbayashi R."/>
            <person name="Uzuka A."/>
            <person name="Nozaki H."/>
            <person name="Yoshikawa H."/>
            <person name="Miyagishima S.Y."/>
        </authorList>
    </citation>
    <scope>NUCLEOTIDE SEQUENCE [LARGE SCALE GENOMIC DNA]</scope>
    <source>
        <strain evidence="2 3">NIES-2499</strain>
    </source>
</reference>
<dbReference type="AlphaFoldDB" id="A0A250XHA4"/>
<accession>A0A250XHA4</accession>
<sequence length="787" mass="85526">MLLNLTREVETNDEPIWQLLPVGTTKDQDWGRAVVWEGRIMYTLQREPALISMEVRHGTENFSWPQKSPLYQRWWHPRAVDLPRGTRLIGPSGVGDHLVMRSQGRSVGASSHIYSLNAENGSLAWAADMKLATAASAAGEGLPTDLEENVDTKIGDVLVMHPHVIVTAAVQNSKNSNSNKASGCTADGTGSLYPWGIVVELWLETGTVRWSSEALDPAPLLIVGSTELISIVTSAPDDEDAVLVYAFGRRDGALLWSVTCLTRCKVELLDTNTLLIQEGPSTLQSLRAVDMTTGATLWTLPPPPPPLVAPLGCGASVLTATDLVIACMCSSPPPPPPPAPPLLPLSPVPLNSSPQILLPPPPDVQQEILFVHNQEFDNAADDLYYDSSTSSPQATVLSVCVYSVQLSNGKLQWQTIIPEELLPPRALHFEQQPVVLPESVVVALRHSIVALRRDGSRGGSGFSLRSAAVPGANMTHPHQIVSSDEDTEGGEVLWQLPLPDGMVVDGWAKLEMHAGALLLRISADPDIASEMNRRMLLSLDPGNGEVLWNVSLGFSSSEPALQRSPVMEFTPGKILIDRCDYYPSRRPGKKGDLRGLGPDWKVIGSETSWADRMASLLNSIARRMRARVIAGGNWYNNQSPLYKRSEMGYSVAGTSHDDDEGRLLLQVEEMRDYERGDHSKEGTVLAGGRQREGDVECCLDAVDEVTGEVLWSHCYNHGQACRTGDARAAISFIMNVLLVIQVLAMGGGLGCVLGYRVLCTRPFNRGQRSSGPVQLLRRDSADLMQTA</sequence>
<evidence type="ECO:0000313" key="3">
    <source>
        <dbReference type="Proteomes" id="UP000232323"/>
    </source>
</evidence>
<keyword evidence="1" id="KW-0472">Membrane</keyword>
<dbReference type="Proteomes" id="UP000232323">
    <property type="component" value="Unassembled WGS sequence"/>
</dbReference>
<dbReference type="PANTHER" id="PTHR34512">
    <property type="entry name" value="CELL SURFACE PROTEIN"/>
    <property type="match status" value="1"/>
</dbReference>
<feature type="transmembrane region" description="Helical" evidence="1">
    <location>
        <begin position="732"/>
        <end position="758"/>
    </location>
</feature>
<organism evidence="2 3">
    <name type="scientific">Chlamydomonas eustigma</name>
    <dbReference type="NCBI Taxonomy" id="1157962"/>
    <lineage>
        <taxon>Eukaryota</taxon>
        <taxon>Viridiplantae</taxon>
        <taxon>Chlorophyta</taxon>
        <taxon>core chlorophytes</taxon>
        <taxon>Chlorophyceae</taxon>
        <taxon>CS clade</taxon>
        <taxon>Chlamydomonadales</taxon>
        <taxon>Chlamydomonadaceae</taxon>
        <taxon>Chlamydomonas</taxon>
    </lineage>
</organism>
<proteinExistence type="predicted"/>
<dbReference type="InterPro" id="IPR011047">
    <property type="entry name" value="Quinoprotein_ADH-like_sf"/>
</dbReference>
<dbReference type="SUPFAM" id="SSF50998">
    <property type="entry name" value="Quinoprotein alcohol dehydrogenase-like"/>
    <property type="match status" value="1"/>
</dbReference>
<name>A0A250XHA4_9CHLO</name>
<keyword evidence="1" id="KW-0812">Transmembrane</keyword>
<dbReference type="PANTHER" id="PTHR34512:SF30">
    <property type="entry name" value="OUTER MEMBRANE PROTEIN ASSEMBLY FACTOR BAMB"/>
    <property type="match status" value="1"/>
</dbReference>
<protein>
    <submittedName>
        <fullName evidence="2">Uncharacterized protein</fullName>
    </submittedName>
</protein>
<keyword evidence="3" id="KW-1185">Reference proteome</keyword>
<gene>
    <name evidence="2" type="ORF">CEUSTIGMA_g9728.t1</name>
</gene>
<evidence type="ECO:0000256" key="1">
    <source>
        <dbReference type="SAM" id="Phobius"/>
    </source>
</evidence>
<evidence type="ECO:0000313" key="2">
    <source>
        <dbReference type="EMBL" id="GAX82299.1"/>
    </source>
</evidence>
<dbReference type="Gene3D" id="2.130.10.10">
    <property type="entry name" value="YVTN repeat-like/Quinoprotein amine dehydrogenase"/>
    <property type="match status" value="2"/>
</dbReference>
<keyword evidence="1" id="KW-1133">Transmembrane helix</keyword>
<comment type="caution">
    <text evidence="2">The sequence shown here is derived from an EMBL/GenBank/DDBJ whole genome shotgun (WGS) entry which is preliminary data.</text>
</comment>
<dbReference type="EMBL" id="BEGY01000078">
    <property type="protein sequence ID" value="GAX82299.1"/>
    <property type="molecule type" value="Genomic_DNA"/>
</dbReference>